<comment type="caution">
    <text evidence="2">The sequence shown here is derived from an EMBL/GenBank/DDBJ whole genome shotgun (WGS) entry which is preliminary data.</text>
</comment>
<dbReference type="Proteomes" id="UP000309170">
    <property type="component" value="Unassembled WGS sequence"/>
</dbReference>
<proteinExistence type="predicted"/>
<dbReference type="RefSeq" id="WP_137024269.1">
    <property type="nucleotide sequence ID" value="NZ_SZNT01000372.1"/>
</dbReference>
<dbReference type="AlphaFoldDB" id="A0A9X8ZED8"/>
<evidence type="ECO:0000313" key="3">
    <source>
        <dbReference type="Proteomes" id="UP000309170"/>
    </source>
</evidence>
<dbReference type="EMBL" id="SZNT01000372">
    <property type="protein sequence ID" value="TKH08430.1"/>
    <property type="molecule type" value="Genomic_DNA"/>
</dbReference>
<sequence>IMIWKGRKKVEPMLENLKQKFPNALTNKKDTDDISEYVWFEDSRSILGIPRSEITAEEIRLLELLFAPSINPNNLNAHPDSSWKIFLSEPNAPLPLTSWENVRFLHFKLTHADFSNSDFEEAFLAFVPSDAAIIWENETAGVLIETDKDEPLSNKELIAISTTLESDFYVKTRMFTGRFHTVNQDLHHHWAQEKRCFDLAQVHLPDLKVTDLADIIPHSLINDPSFKNAKWYINEILGKTKQDTELIKTVKTYIECNSNATHAAKQLYIHRNSLQYRIDKFSERTGLDIRNFRHALTAYLIFLLFD</sequence>
<dbReference type="Pfam" id="PF13556">
    <property type="entry name" value="HTH_30"/>
    <property type="match status" value="1"/>
</dbReference>
<dbReference type="InterPro" id="IPR051448">
    <property type="entry name" value="CdaR-like_regulators"/>
</dbReference>
<dbReference type="PANTHER" id="PTHR33744:SF15">
    <property type="entry name" value="CARBOHYDRATE DIACID REGULATOR"/>
    <property type="match status" value="1"/>
</dbReference>
<dbReference type="Gene3D" id="1.10.10.2840">
    <property type="entry name" value="PucR C-terminal helix-turn-helix domain"/>
    <property type="match status" value="1"/>
</dbReference>
<protein>
    <recommendedName>
        <fullName evidence="1">PucR C-terminal helix-turn-helix domain-containing protein</fullName>
    </recommendedName>
</protein>
<evidence type="ECO:0000259" key="1">
    <source>
        <dbReference type="Pfam" id="PF13556"/>
    </source>
</evidence>
<organism evidence="2 3">
    <name type="scientific">Peribacillus simplex</name>
    <dbReference type="NCBI Taxonomy" id="1478"/>
    <lineage>
        <taxon>Bacteria</taxon>
        <taxon>Bacillati</taxon>
        <taxon>Bacillota</taxon>
        <taxon>Bacilli</taxon>
        <taxon>Bacillales</taxon>
        <taxon>Bacillaceae</taxon>
        <taxon>Peribacillus</taxon>
    </lineage>
</organism>
<feature type="domain" description="PucR C-terminal helix-turn-helix" evidence="1">
    <location>
        <begin position="246"/>
        <end position="302"/>
    </location>
</feature>
<feature type="non-terminal residue" evidence="2">
    <location>
        <position position="1"/>
    </location>
</feature>
<dbReference type="PANTHER" id="PTHR33744">
    <property type="entry name" value="CARBOHYDRATE DIACID REGULATOR"/>
    <property type="match status" value="1"/>
</dbReference>
<dbReference type="InterPro" id="IPR025736">
    <property type="entry name" value="PucR_C-HTH_dom"/>
</dbReference>
<dbReference type="SUPFAM" id="SSF46689">
    <property type="entry name" value="Homeodomain-like"/>
    <property type="match status" value="1"/>
</dbReference>
<evidence type="ECO:0000313" key="2">
    <source>
        <dbReference type="EMBL" id="TKH08430.1"/>
    </source>
</evidence>
<accession>A0A9X8ZED8</accession>
<reference evidence="2 3" key="1">
    <citation type="journal article" date="2019" name="Environ. Microbiol.">
        <title>An active ?-lactamase is a part of an orchestrated cell wall stress resistance network of Bacillus subtilis and related rhizosphere species.</title>
        <authorList>
            <person name="Bucher T."/>
            <person name="Keren-Paz A."/>
            <person name="Hausser J."/>
            <person name="Olender T."/>
            <person name="Cytryn E."/>
            <person name="Kolodkin-Gal I."/>
        </authorList>
    </citation>
    <scope>NUCLEOTIDE SEQUENCE [LARGE SCALE GENOMIC DNA]</scope>
    <source>
        <strain evidence="2 3">I4</strain>
    </source>
</reference>
<dbReference type="InterPro" id="IPR042070">
    <property type="entry name" value="PucR_C-HTH_sf"/>
</dbReference>
<gene>
    <name evidence="2" type="ORF">FC678_20280</name>
</gene>
<name>A0A9X8ZED8_9BACI</name>
<dbReference type="InterPro" id="IPR009057">
    <property type="entry name" value="Homeodomain-like_sf"/>
</dbReference>